<dbReference type="Pfam" id="PF02538">
    <property type="entry name" value="Hydantoinase_B"/>
    <property type="match status" value="1"/>
</dbReference>
<accession>A0ABW0JCY1</accession>
<dbReference type="RefSeq" id="WP_377713713.1">
    <property type="nucleotide sequence ID" value="NZ_JBHSMP010000025.1"/>
</dbReference>
<dbReference type="EMBL" id="JBHSMP010000025">
    <property type="protein sequence ID" value="MFC5430888.1"/>
    <property type="molecule type" value="Genomic_DNA"/>
</dbReference>
<proteinExistence type="predicted"/>
<name>A0ABW0JCY1_9BURK</name>
<dbReference type="InterPro" id="IPR003692">
    <property type="entry name" value="Hydantoinase_B"/>
</dbReference>
<protein>
    <submittedName>
        <fullName evidence="2">Hydantoinase B/oxoprolinase family protein</fullName>
    </submittedName>
</protein>
<dbReference type="Proteomes" id="UP001596103">
    <property type="component" value="Unassembled WGS sequence"/>
</dbReference>
<evidence type="ECO:0000259" key="1">
    <source>
        <dbReference type="Pfam" id="PF02538"/>
    </source>
</evidence>
<comment type="caution">
    <text evidence="2">The sequence shown here is derived from an EMBL/GenBank/DDBJ whole genome shotgun (WGS) entry which is preliminary data.</text>
</comment>
<organism evidence="2 3">
    <name type="scientific">Paraburkholderia denitrificans</name>
    <dbReference type="NCBI Taxonomy" id="694025"/>
    <lineage>
        <taxon>Bacteria</taxon>
        <taxon>Pseudomonadati</taxon>
        <taxon>Pseudomonadota</taxon>
        <taxon>Betaproteobacteria</taxon>
        <taxon>Burkholderiales</taxon>
        <taxon>Burkholderiaceae</taxon>
        <taxon>Paraburkholderia</taxon>
    </lineage>
</organism>
<evidence type="ECO:0000313" key="3">
    <source>
        <dbReference type="Proteomes" id="UP001596103"/>
    </source>
</evidence>
<keyword evidence="3" id="KW-1185">Reference proteome</keyword>
<reference evidence="3" key="1">
    <citation type="journal article" date="2019" name="Int. J. Syst. Evol. Microbiol.">
        <title>The Global Catalogue of Microorganisms (GCM) 10K type strain sequencing project: providing services to taxonomists for standard genome sequencing and annotation.</title>
        <authorList>
            <consortium name="The Broad Institute Genomics Platform"/>
            <consortium name="The Broad Institute Genome Sequencing Center for Infectious Disease"/>
            <person name="Wu L."/>
            <person name="Ma J."/>
        </authorList>
    </citation>
    <scope>NUCLEOTIDE SEQUENCE [LARGE SCALE GENOMIC DNA]</scope>
    <source>
        <strain evidence="3">CCUG 56042</strain>
    </source>
</reference>
<feature type="domain" description="Hydantoinase B/oxoprolinase" evidence="1">
    <location>
        <begin position="62"/>
        <end position="615"/>
    </location>
</feature>
<sequence>MSSIQAKSEQDIVREFVEGKKAFLAPDPEIMRNHHIAPRSAWEEEALAQGMNTDLYAEIRTQLQAALDETFDLAELTVASPAAQCGDMSTAIFTAKGDMAICSNRGVAGFSACLHYPIRFIAKYFENDPTVGVREGDAFLINDCRYGGIHSPDQHLFMPVFSNGTLISWVCCALHEGEVGARTPGGMGPMIESKWDEGFKGSPLKLVENYRIKTDVLTLVQNNSREPYVMLADIKARLAACRTLEKRMKEAVVRHGEATMVGFLRGSIELLRDEVKRRLRELPDGTVRVRMFMDETTREPMIAKIPLTFNKKGDRLVIDMRGCGPQFANRSINSLLQTQLISLAITLSHHVWPDLQAGPALVDCVDVLTDKNSLLDCDNEVPVALCMMAAFKAISSYELAFSKFYYGVPRRYGKVKAAWFNQPQMVIYGGLTQHFDTVGNACADLNGMGGGAKCDEDGEHSPSPNFGAYTDLGEAEHTEQNLPYISVISKRLWPDNHGFGKHRGGAGYQMGFMRAGTMPFGFQTFVGGSYFPSTSGLFGGYACPVYSVCTIRGKNLLEDLRDRPHLFNANIEDLMNNRPFEGATYTAQSMSVPFDLYKEGELFMMSQGGGGGYGDVLERDPARVVKDLEEGLVSMYTARELYGVICDEQTFLLDPVATEARRAAIRAQRKQQGMKWDDFVREHVRPAPPEGVQYFGVWNDAPEVYAGPYGTVASTEACPPLHMPDPMMLENARLKARIAEFEAKANE</sequence>
<evidence type="ECO:0000313" key="2">
    <source>
        <dbReference type="EMBL" id="MFC5430888.1"/>
    </source>
</evidence>
<gene>
    <name evidence="2" type="ORF">ACFPTO_19100</name>
</gene>